<evidence type="ECO:0000256" key="2">
    <source>
        <dbReference type="ARBA" id="ARBA00022737"/>
    </source>
</evidence>
<evidence type="ECO:0000313" key="7">
    <source>
        <dbReference type="Proteomes" id="UP000708208"/>
    </source>
</evidence>
<keyword evidence="7" id="KW-1185">Reference proteome</keyword>
<keyword evidence="1" id="KW-0732">Signal</keyword>
<evidence type="ECO:0000256" key="5">
    <source>
        <dbReference type="SAM" id="Phobius"/>
    </source>
</evidence>
<evidence type="ECO:0000313" key="6">
    <source>
        <dbReference type="EMBL" id="CAG7730243.1"/>
    </source>
</evidence>
<proteinExistence type="predicted"/>
<keyword evidence="2" id="KW-0677">Repeat</keyword>
<evidence type="ECO:0000256" key="4">
    <source>
        <dbReference type="PROSITE-ProRule" id="PRU00504"/>
    </source>
</evidence>
<keyword evidence="3" id="KW-0325">Glycoprotein</keyword>
<accession>A0A8J2K5X8</accession>
<dbReference type="EMBL" id="CAJVCH010191212">
    <property type="protein sequence ID" value="CAG7730243.1"/>
    <property type="molecule type" value="Genomic_DNA"/>
</dbReference>
<feature type="repeat" description="NHL" evidence="4">
    <location>
        <begin position="125"/>
        <end position="166"/>
    </location>
</feature>
<dbReference type="PROSITE" id="PS51125">
    <property type="entry name" value="NHL"/>
    <property type="match status" value="2"/>
</dbReference>
<dbReference type="CDD" id="cd14958">
    <property type="entry name" value="NHL_PAL_like"/>
    <property type="match status" value="1"/>
</dbReference>
<dbReference type="Pfam" id="PF01436">
    <property type="entry name" value="NHL"/>
    <property type="match status" value="1"/>
</dbReference>
<dbReference type="GO" id="GO:0005576">
    <property type="term" value="C:extracellular region"/>
    <property type="evidence" value="ECO:0007669"/>
    <property type="project" value="TreeGrafter"/>
</dbReference>
<evidence type="ECO:0000256" key="1">
    <source>
        <dbReference type="ARBA" id="ARBA00022729"/>
    </source>
</evidence>
<name>A0A8J2K5X8_9HEXA</name>
<reference evidence="6" key="1">
    <citation type="submission" date="2021-06" db="EMBL/GenBank/DDBJ databases">
        <authorList>
            <person name="Hodson N. C."/>
            <person name="Mongue J. A."/>
            <person name="Jaron S. K."/>
        </authorList>
    </citation>
    <scope>NUCLEOTIDE SEQUENCE</scope>
</reference>
<dbReference type="PANTHER" id="PTHR10680">
    <property type="entry name" value="PEPTIDYL-GLYCINE ALPHA-AMIDATING MONOOXYGENASE"/>
    <property type="match status" value="1"/>
</dbReference>
<evidence type="ECO:0000256" key="3">
    <source>
        <dbReference type="ARBA" id="ARBA00023180"/>
    </source>
</evidence>
<keyword evidence="5" id="KW-1133">Transmembrane helix</keyword>
<organism evidence="6 7">
    <name type="scientific">Allacma fusca</name>
    <dbReference type="NCBI Taxonomy" id="39272"/>
    <lineage>
        <taxon>Eukaryota</taxon>
        <taxon>Metazoa</taxon>
        <taxon>Ecdysozoa</taxon>
        <taxon>Arthropoda</taxon>
        <taxon>Hexapoda</taxon>
        <taxon>Collembola</taxon>
        <taxon>Symphypleona</taxon>
        <taxon>Sminthuridae</taxon>
        <taxon>Allacma</taxon>
    </lineage>
</organism>
<gene>
    <name evidence="6" type="ORF">AFUS01_LOCUS18902</name>
</gene>
<keyword evidence="5" id="KW-0472">Membrane</keyword>
<protein>
    <recommendedName>
        <fullName evidence="8">Peptidylamidoglycolate lyase</fullName>
    </recommendedName>
</protein>
<feature type="transmembrane region" description="Helical" evidence="5">
    <location>
        <begin position="7"/>
        <end position="25"/>
    </location>
</feature>
<feature type="repeat" description="NHL" evidence="4">
    <location>
        <begin position="174"/>
        <end position="218"/>
    </location>
</feature>
<keyword evidence="5" id="KW-0812">Transmembrane</keyword>
<dbReference type="OrthoDB" id="10018185at2759"/>
<evidence type="ECO:0008006" key="8">
    <source>
        <dbReference type="Google" id="ProtNLM"/>
    </source>
</evidence>
<dbReference type="InterPro" id="IPR001258">
    <property type="entry name" value="NHL_repeat"/>
</dbReference>
<dbReference type="AlphaFoldDB" id="A0A8J2K5X8"/>
<dbReference type="Proteomes" id="UP000708208">
    <property type="component" value="Unassembled WGS sequence"/>
</dbReference>
<dbReference type="PANTHER" id="PTHR10680:SF36">
    <property type="entry name" value="PEPTIDYL-ALPHA-HYDROXYGLYCINE ALPHA-AMIDATING LYASE 1"/>
    <property type="match status" value="1"/>
</dbReference>
<sequence length="383" mass="42329">MWAAYKFLNIVIVALSYFPSIMIAASPTDYHTAEENVRALLKRQFDEKIADELSHPEEIEGWPLEEYDLGQISGVDVDTSGNPVVFHRGTVVWDAGSFNDSNHYTRADEGPIDEDTIVVLDSKTGQLLASWGGSLFYMPHGITIDKNSSIWLTDVALHQVFKFLPGTDKPLLTLGQAFEPGTDNDHFCKPTDVAVAKSGDFYVADGYCNSRIMKFDKEGKFVAKFGEEGWIWREGKGSTLAIPHSLALIEDEDILCVADREHRRVLCVNAGIQNPQQFGEIVSVTNGVYIGRIFGIAYSSGRLYGVNGAGSAPAATQGLTIDWKTSQVVDTWTSRRSFISPHDIAVSRDGQTIFISEIGPNRLTKFVLRSAPTSAQYDNTLYE</sequence>
<comment type="caution">
    <text evidence="6">The sequence shown here is derived from an EMBL/GenBank/DDBJ whole genome shotgun (WGS) entry which is preliminary data.</text>
</comment>